<accession>A0AAP0WZR3</accession>
<evidence type="ECO:0000256" key="1">
    <source>
        <dbReference type="ARBA" id="ARBA00009995"/>
    </source>
</evidence>
<dbReference type="EMBL" id="JBBPBK010000004">
    <property type="protein sequence ID" value="KAK9287019.1"/>
    <property type="molecule type" value="Genomic_DNA"/>
</dbReference>
<dbReference type="Proteomes" id="UP001415857">
    <property type="component" value="Unassembled WGS sequence"/>
</dbReference>
<comment type="similarity">
    <text evidence="1">Belongs to the UDP-glycosyltransferase family.</text>
</comment>
<evidence type="ECO:0000313" key="2">
    <source>
        <dbReference type="EMBL" id="KAK9287019.1"/>
    </source>
</evidence>
<gene>
    <name evidence="2" type="ORF">L1049_015427</name>
</gene>
<dbReference type="GO" id="GO:0080044">
    <property type="term" value="F:quercetin 7-O-glucosyltransferase activity"/>
    <property type="evidence" value="ECO:0007669"/>
    <property type="project" value="TreeGrafter"/>
</dbReference>
<evidence type="ECO:0000313" key="3">
    <source>
        <dbReference type="Proteomes" id="UP001415857"/>
    </source>
</evidence>
<comment type="caution">
    <text evidence="2">The sequence shown here is derived from an EMBL/GenBank/DDBJ whole genome shotgun (WGS) entry which is preliminary data.</text>
</comment>
<dbReference type="GO" id="GO:0080043">
    <property type="term" value="F:quercetin 3-O-glucosyltransferase activity"/>
    <property type="evidence" value="ECO:0007669"/>
    <property type="project" value="TreeGrafter"/>
</dbReference>
<dbReference type="PANTHER" id="PTHR11926">
    <property type="entry name" value="GLUCOSYL/GLUCURONOSYL TRANSFERASES"/>
    <property type="match status" value="1"/>
</dbReference>
<sequence>MAAVDKPHVVCSPYPVQDFQFKNIPDGLPPSDADVAQDIPSLCESTSKNCSLPFCNLIHKLNDTSTSNVPLCSSGLRVHAAAWPICSIAISLEEVYYHLRCKLSNKWLLGNRYRHYIRGMKNIRLQDLLSFIRTTDLDDFMLNFVMEEAERTSKASAVILNMFDALEQDVLDAPISPPCFLVSTPSVLFSCLSIKFRMHDRLKSMTSNLWKEQPKCIDWLNSKQPNSVVYVNFGSITVMSPQQLSEFA</sequence>
<reference evidence="2 3" key="1">
    <citation type="journal article" date="2024" name="Plant J.">
        <title>Genome sequences and population genomics reveal climatic adaptation and genomic divergence between two closely related sweetgum species.</title>
        <authorList>
            <person name="Xu W.Q."/>
            <person name="Ren C.Q."/>
            <person name="Zhang X.Y."/>
            <person name="Comes H.P."/>
            <person name="Liu X.H."/>
            <person name="Li Y.G."/>
            <person name="Kettle C.J."/>
            <person name="Jalonen R."/>
            <person name="Gaisberger H."/>
            <person name="Ma Y.Z."/>
            <person name="Qiu Y.X."/>
        </authorList>
    </citation>
    <scope>NUCLEOTIDE SEQUENCE [LARGE SCALE GENOMIC DNA]</scope>
    <source>
        <strain evidence="2">Hangzhou</strain>
    </source>
</reference>
<dbReference type="Gene3D" id="3.40.50.2000">
    <property type="entry name" value="Glycogen Phosphorylase B"/>
    <property type="match status" value="2"/>
</dbReference>
<keyword evidence="3" id="KW-1185">Reference proteome</keyword>
<proteinExistence type="inferred from homology"/>
<protein>
    <submittedName>
        <fullName evidence="2">Uncharacterized protein</fullName>
    </submittedName>
</protein>
<dbReference type="AlphaFoldDB" id="A0AAP0WZR3"/>
<name>A0AAP0WZR3_LIQFO</name>
<dbReference type="PANTHER" id="PTHR11926:SF1498">
    <property type="entry name" value="GLYCOSYLTRANSFERASE"/>
    <property type="match status" value="1"/>
</dbReference>
<organism evidence="2 3">
    <name type="scientific">Liquidambar formosana</name>
    <name type="common">Formosan gum</name>
    <dbReference type="NCBI Taxonomy" id="63359"/>
    <lineage>
        <taxon>Eukaryota</taxon>
        <taxon>Viridiplantae</taxon>
        <taxon>Streptophyta</taxon>
        <taxon>Embryophyta</taxon>
        <taxon>Tracheophyta</taxon>
        <taxon>Spermatophyta</taxon>
        <taxon>Magnoliopsida</taxon>
        <taxon>eudicotyledons</taxon>
        <taxon>Gunneridae</taxon>
        <taxon>Pentapetalae</taxon>
        <taxon>Saxifragales</taxon>
        <taxon>Altingiaceae</taxon>
        <taxon>Liquidambar</taxon>
    </lineage>
</organism>
<dbReference type="SUPFAM" id="SSF53756">
    <property type="entry name" value="UDP-Glycosyltransferase/glycogen phosphorylase"/>
    <property type="match status" value="1"/>
</dbReference>